<dbReference type="Gene3D" id="2.60.120.330">
    <property type="entry name" value="B-lactam Antibiotic, Isopenicillin N Synthase, Chain"/>
    <property type="match status" value="2"/>
</dbReference>
<gene>
    <name evidence="6" type="ORF">Fot_11234</name>
</gene>
<comment type="caution">
    <text evidence="6">The sequence shown here is derived from an EMBL/GenBank/DDBJ whole genome shotgun (WGS) entry which is preliminary data.</text>
</comment>
<protein>
    <submittedName>
        <fullName evidence="6">2-oxoglutarate (2OG) and Fe(II)-dependent oxygenase superfamily protein</fullName>
    </submittedName>
</protein>
<organism evidence="6 7">
    <name type="scientific">Forsythia ovata</name>
    <dbReference type="NCBI Taxonomy" id="205694"/>
    <lineage>
        <taxon>Eukaryota</taxon>
        <taxon>Viridiplantae</taxon>
        <taxon>Streptophyta</taxon>
        <taxon>Embryophyta</taxon>
        <taxon>Tracheophyta</taxon>
        <taxon>Spermatophyta</taxon>
        <taxon>Magnoliopsida</taxon>
        <taxon>eudicotyledons</taxon>
        <taxon>Gunneridae</taxon>
        <taxon>Pentapetalae</taxon>
        <taxon>asterids</taxon>
        <taxon>lamiids</taxon>
        <taxon>Lamiales</taxon>
        <taxon>Oleaceae</taxon>
        <taxon>Forsythieae</taxon>
        <taxon>Forsythia</taxon>
    </lineage>
</organism>
<dbReference type="Proteomes" id="UP001604277">
    <property type="component" value="Unassembled WGS sequence"/>
</dbReference>
<reference evidence="7" key="1">
    <citation type="submission" date="2024-07" db="EMBL/GenBank/DDBJ databases">
        <title>Two chromosome-level genome assemblies of Korean endemic species Abeliophyllum distichum and Forsythia ovata (Oleaceae).</title>
        <authorList>
            <person name="Jang H."/>
        </authorList>
    </citation>
    <scope>NUCLEOTIDE SEQUENCE [LARGE SCALE GENOMIC DNA]</scope>
</reference>
<evidence type="ECO:0000259" key="5">
    <source>
        <dbReference type="Pfam" id="PF14226"/>
    </source>
</evidence>
<dbReference type="GO" id="GO:0046872">
    <property type="term" value="F:metal ion binding"/>
    <property type="evidence" value="ECO:0007669"/>
    <property type="project" value="UniProtKB-KW"/>
</dbReference>
<evidence type="ECO:0000313" key="6">
    <source>
        <dbReference type="EMBL" id="KAL2549704.1"/>
    </source>
</evidence>
<name>A0ABD1WJ46_9LAMI</name>
<dbReference type="PANTHER" id="PTHR34945:SF2">
    <property type="entry name" value="2-OXOGLUTARATE (2OG) AND FE(II)-DEPENDENT OXYGENASE SUPERFAMILY PROTEIN"/>
    <property type="match status" value="1"/>
</dbReference>
<keyword evidence="2" id="KW-0408">Iron</keyword>
<feature type="domain" description="Isopenicillin N synthase-like Fe(2+) 2OG dioxygenase" evidence="4">
    <location>
        <begin position="256"/>
        <end position="298"/>
    </location>
</feature>
<feature type="region of interest" description="Disordered" evidence="3">
    <location>
        <begin position="1"/>
        <end position="36"/>
    </location>
</feature>
<dbReference type="Pfam" id="PF03171">
    <property type="entry name" value="2OG-FeII_Oxy"/>
    <property type="match status" value="1"/>
</dbReference>
<evidence type="ECO:0000259" key="4">
    <source>
        <dbReference type="Pfam" id="PF03171"/>
    </source>
</evidence>
<dbReference type="AlphaFoldDB" id="A0ABD1WJ46"/>
<dbReference type="InterPro" id="IPR044861">
    <property type="entry name" value="IPNS-like_FE2OG_OXY"/>
</dbReference>
<dbReference type="PANTHER" id="PTHR34945">
    <property type="entry name" value="2-OXOGLUTARATE (2OG) AND FE(II)-DEPENDENT OXYGENASE SUPERFAMILY PROTEIN"/>
    <property type="match status" value="1"/>
</dbReference>
<feature type="domain" description="Non-haem dioxygenase N-terminal" evidence="5">
    <location>
        <begin position="75"/>
        <end position="152"/>
    </location>
</feature>
<keyword evidence="1" id="KW-0479">Metal-binding</keyword>
<sequence>MASSAHQKPHHHLPIPHGATAAPPPTPSTQSNVTSDATADALSRLLHRLPPTLSLSLPTRRSSPLSSTSTTITPPVISLSDTNPTLHSSLLSASQEQGFFQLIHHLIPSHLPPAADSTSLSLFDLPHHQKRLLFPNNWPLGFESPDIEDNDNAAATTTTTNSGESFCLDSSYCTTESTTEWNLDLASLREFTSEMEKLGLKVMEELAFAAGFENPARDDPSRVCSLTWISDGPNSSRIYPYVVGLHYQIRCQKYSLLSDSGWIHVSPQMDSVLVTLGDIAQVWSNGKFKKVRGRPVPTSVDDKSSRCISMSLLITLPVESTVSPQIPKLAVNDIEDEENDEDDGHCSEATGEEKVFDSFSFEDYAWRVYHERLFLKDPLEVMSTRIALWGMQMTLNALDGARRALFHRVCFERTVCVYEYVGKLAKSGPTGLDNIDDDVHCE</sequence>
<dbReference type="GO" id="GO:0016706">
    <property type="term" value="F:2-oxoglutarate-dependent dioxygenase activity"/>
    <property type="evidence" value="ECO:0007669"/>
    <property type="project" value="UniProtKB-ARBA"/>
</dbReference>
<dbReference type="InterPro" id="IPR026992">
    <property type="entry name" value="DIOX_N"/>
</dbReference>
<dbReference type="Pfam" id="PF14226">
    <property type="entry name" value="DIOX_N"/>
    <property type="match status" value="1"/>
</dbReference>
<accession>A0ABD1WJ46</accession>
<evidence type="ECO:0000313" key="7">
    <source>
        <dbReference type="Proteomes" id="UP001604277"/>
    </source>
</evidence>
<proteinExistence type="predicted"/>
<feature type="region of interest" description="Disordered" evidence="3">
    <location>
        <begin position="53"/>
        <end position="77"/>
    </location>
</feature>
<keyword evidence="7" id="KW-1185">Reference proteome</keyword>
<dbReference type="SUPFAM" id="SSF51197">
    <property type="entry name" value="Clavaminate synthase-like"/>
    <property type="match status" value="1"/>
</dbReference>
<evidence type="ECO:0000256" key="3">
    <source>
        <dbReference type="SAM" id="MobiDB-lite"/>
    </source>
</evidence>
<dbReference type="InterPro" id="IPR027443">
    <property type="entry name" value="IPNS-like_sf"/>
</dbReference>
<evidence type="ECO:0000256" key="1">
    <source>
        <dbReference type="ARBA" id="ARBA00022723"/>
    </source>
</evidence>
<dbReference type="EMBL" id="JBFOLJ010000003">
    <property type="protein sequence ID" value="KAL2549704.1"/>
    <property type="molecule type" value="Genomic_DNA"/>
</dbReference>
<evidence type="ECO:0000256" key="2">
    <source>
        <dbReference type="ARBA" id="ARBA00023004"/>
    </source>
</evidence>